<evidence type="ECO:0000313" key="13">
    <source>
        <dbReference type="Proteomes" id="UP000033533"/>
    </source>
</evidence>
<dbReference type="Proteomes" id="UP000246036">
    <property type="component" value="Chromosome"/>
</dbReference>
<sequence length="223" mass="25055">MGQKINPNGFRLGVIRDWESKWYADRGYKETLNEDLRIRKFIDKKLKNASVSTVEIERAANRINVSINTSKPGMVIGKGGSEVEALRKELNALTKKQVHVNIVEIKKPDLDAKLVAESIASQLEARIAFRRATRQATQRTMRAGAKGIRVQTSGRLNGADMARREWHTEGRVPLQTLRADIDYAWVNAYTTYGEIGVQVWINRGEILPSKSKKPEKAAKGGNK</sequence>
<dbReference type="InterPro" id="IPR018280">
    <property type="entry name" value="Ribosomal_uS3_CS"/>
</dbReference>
<evidence type="ECO:0000256" key="1">
    <source>
        <dbReference type="ARBA" id="ARBA00010761"/>
    </source>
</evidence>
<dbReference type="STRING" id="1218493.JF76_14390"/>
<evidence type="ECO:0000259" key="10">
    <source>
        <dbReference type="PROSITE" id="PS50823"/>
    </source>
</evidence>
<dbReference type="PROSITE" id="PS50823">
    <property type="entry name" value="KH_TYPE_2"/>
    <property type="match status" value="1"/>
</dbReference>
<name>A0A0F4L8R7_9LACO</name>
<dbReference type="InterPro" id="IPR009019">
    <property type="entry name" value="KH_sf_prok-type"/>
</dbReference>
<dbReference type="EMBL" id="CP029477">
    <property type="protein sequence ID" value="AWM75747.1"/>
    <property type="molecule type" value="Genomic_DNA"/>
</dbReference>
<keyword evidence="3 8" id="KW-0694">RNA-binding</keyword>
<dbReference type="HAMAP" id="MF_01309_B">
    <property type="entry name" value="Ribosomal_uS3_B"/>
    <property type="match status" value="1"/>
</dbReference>
<reference evidence="12 13" key="1">
    <citation type="submission" date="2014-12" db="EMBL/GenBank/DDBJ databases">
        <title>Comparative genomics of the lactic acid bacteria isolated from the honey bee gut.</title>
        <authorList>
            <person name="Ellegaard K.M."/>
            <person name="Tamarit D."/>
            <person name="Javelind E."/>
            <person name="Olofsson T."/>
            <person name="Andersson S.G."/>
            <person name="Vasquez A."/>
        </authorList>
    </citation>
    <scope>NUCLEOTIDE SEQUENCE [LARGE SCALE GENOMIC DNA]</scope>
    <source>
        <strain evidence="12 13">Biut2</strain>
    </source>
</reference>
<dbReference type="GO" id="GO:0019843">
    <property type="term" value="F:rRNA binding"/>
    <property type="evidence" value="ECO:0007669"/>
    <property type="project" value="UniProtKB-UniRule"/>
</dbReference>
<evidence type="ECO:0000313" key="12">
    <source>
        <dbReference type="EMBL" id="KJY54669.1"/>
    </source>
</evidence>
<dbReference type="InterPro" id="IPR004044">
    <property type="entry name" value="KH_dom_type_2"/>
</dbReference>
<evidence type="ECO:0000256" key="6">
    <source>
        <dbReference type="ARBA" id="ARBA00024998"/>
    </source>
</evidence>
<feature type="domain" description="KH type-2" evidence="10">
    <location>
        <begin position="38"/>
        <end position="106"/>
    </location>
</feature>
<keyword evidence="14" id="KW-1185">Reference proteome</keyword>
<dbReference type="GO" id="GO:0003735">
    <property type="term" value="F:structural constituent of ribosome"/>
    <property type="evidence" value="ECO:0007669"/>
    <property type="project" value="InterPro"/>
</dbReference>
<dbReference type="CDD" id="cd02412">
    <property type="entry name" value="KH-II_30S_S3"/>
    <property type="match status" value="1"/>
</dbReference>
<dbReference type="SMART" id="SM00322">
    <property type="entry name" value="KH"/>
    <property type="match status" value="1"/>
</dbReference>
<dbReference type="FunFam" id="3.30.300.20:FF:000001">
    <property type="entry name" value="30S ribosomal protein S3"/>
    <property type="match status" value="1"/>
</dbReference>
<dbReference type="AlphaFoldDB" id="A0A0F4L8R7"/>
<evidence type="ECO:0000256" key="9">
    <source>
        <dbReference type="RuleBase" id="RU003624"/>
    </source>
</evidence>
<dbReference type="Gene3D" id="3.30.1140.32">
    <property type="entry name" value="Ribosomal protein S3, C-terminal domain"/>
    <property type="match status" value="1"/>
</dbReference>
<dbReference type="InterPro" id="IPR004087">
    <property type="entry name" value="KH_dom"/>
</dbReference>
<protein>
    <recommendedName>
        <fullName evidence="7 8">Small ribosomal subunit protein uS3</fullName>
    </recommendedName>
</protein>
<evidence type="ECO:0000256" key="3">
    <source>
        <dbReference type="ARBA" id="ARBA00022884"/>
    </source>
</evidence>
<dbReference type="Pfam" id="PF07650">
    <property type="entry name" value="KH_2"/>
    <property type="match status" value="1"/>
</dbReference>
<evidence type="ECO:0000256" key="4">
    <source>
        <dbReference type="ARBA" id="ARBA00022980"/>
    </source>
</evidence>
<dbReference type="PANTHER" id="PTHR11760:SF19">
    <property type="entry name" value="SMALL RIBOSOMAL SUBUNIT PROTEIN US3C"/>
    <property type="match status" value="1"/>
</dbReference>
<dbReference type="InterPro" id="IPR057258">
    <property type="entry name" value="Ribosomal_uS3"/>
</dbReference>
<evidence type="ECO:0000256" key="5">
    <source>
        <dbReference type="ARBA" id="ARBA00023274"/>
    </source>
</evidence>
<reference evidence="11 14" key="2">
    <citation type="submission" date="2018-05" db="EMBL/GenBank/DDBJ databases">
        <title>Reference genomes for bee gut microbiota database.</title>
        <authorList>
            <person name="Ellegaard K.M."/>
        </authorList>
    </citation>
    <scope>NUCLEOTIDE SEQUENCE [LARGE SCALE GENOMIC DNA]</scope>
    <source>
        <strain evidence="11 14">ESL0186</strain>
    </source>
</reference>
<dbReference type="HOGENOM" id="CLU_058591_0_2_9"/>
<gene>
    <name evidence="8 12" type="primary">rpsC</name>
    <name evidence="11" type="ORF">DKL58_07075</name>
    <name evidence="12" type="ORF">JF76_14390</name>
</gene>
<dbReference type="SUPFAM" id="SSF54814">
    <property type="entry name" value="Prokaryotic type KH domain (KH-domain type II)"/>
    <property type="match status" value="1"/>
</dbReference>
<evidence type="ECO:0000313" key="11">
    <source>
        <dbReference type="EMBL" id="AWM75747.1"/>
    </source>
</evidence>
<dbReference type="PROSITE" id="PS00548">
    <property type="entry name" value="RIBOSOMAL_S3"/>
    <property type="match status" value="1"/>
</dbReference>
<keyword evidence="4 8" id="KW-0689">Ribosomal protein</keyword>
<dbReference type="GO" id="GO:0022627">
    <property type="term" value="C:cytosolic small ribosomal subunit"/>
    <property type="evidence" value="ECO:0007669"/>
    <property type="project" value="TreeGrafter"/>
</dbReference>
<comment type="function">
    <text evidence="6 8">Binds the lower part of the 30S subunit head. Binds mRNA in the 70S ribosome, positioning it for translation.</text>
</comment>
<evidence type="ECO:0000256" key="7">
    <source>
        <dbReference type="ARBA" id="ARBA00035257"/>
    </source>
</evidence>
<dbReference type="Gene3D" id="3.30.300.20">
    <property type="match status" value="1"/>
</dbReference>
<evidence type="ECO:0000313" key="14">
    <source>
        <dbReference type="Proteomes" id="UP000246036"/>
    </source>
</evidence>
<dbReference type="Pfam" id="PF00189">
    <property type="entry name" value="Ribosomal_S3_C"/>
    <property type="match status" value="1"/>
</dbReference>
<dbReference type="PROSITE" id="PS50084">
    <property type="entry name" value="KH_TYPE_1"/>
    <property type="match status" value="1"/>
</dbReference>
<accession>A0A0F4L8R7</accession>
<comment type="subunit">
    <text evidence="8">Part of the 30S ribosomal subunit. Forms a tight complex with proteins S10 and S14.</text>
</comment>
<dbReference type="PATRIC" id="fig|1218493.3.peg.1506"/>
<dbReference type="InterPro" id="IPR005704">
    <property type="entry name" value="Ribosomal_uS3_bac-typ"/>
</dbReference>
<dbReference type="InterPro" id="IPR036419">
    <property type="entry name" value="Ribosomal_S3_C_sf"/>
</dbReference>
<dbReference type="EMBL" id="JXBY01000022">
    <property type="protein sequence ID" value="KJY54669.1"/>
    <property type="molecule type" value="Genomic_DNA"/>
</dbReference>
<dbReference type="GO" id="GO:0003729">
    <property type="term" value="F:mRNA binding"/>
    <property type="evidence" value="ECO:0007669"/>
    <property type="project" value="UniProtKB-UniRule"/>
</dbReference>
<keyword evidence="2 8" id="KW-0699">rRNA-binding</keyword>
<dbReference type="NCBIfam" id="TIGR01009">
    <property type="entry name" value="rpsC_bact"/>
    <property type="match status" value="1"/>
</dbReference>
<evidence type="ECO:0000256" key="8">
    <source>
        <dbReference type="HAMAP-Rule" id="MF_01309"/>
    </source>
</evidence>
<comment type="similarity">
    <text evidence="1 8 9">Belongs to the universal ribosomal protein uS3 family.</text>
</comment>
<dbReference type="InterPro" id="IPR015946">
    <property type="entry name" value="KH_dom-like_a/b"/>
</dbReference>
<dbReference type="OrthoDB" id="9806396at2"/>
<dbReference type="InterPro" id="IPR001351">
    <property type="entry name" value="Ribosomal_uS3_C"/>
</dbReference>
<dbReference type="RefSeq" id="WP_034980450.1">
    <property type="nucleotide sequence ID" value="NZ_CP029477.1"/>
</dbReference>
<dbReference type="Proteomes" id="UP000033533">
    <property type="component" value="Unassembled WGS sequence"/>
</dbReference>
<proteinExistence type="inferred from homology"/>
<organism evidence="12 13">
    <name type="scientific">Lactobacillus kullabergensis</name>
    <dbReference type="NCBI Taxonomy" id="1218493"/>
    <lineage>
        <taxon>Bacteria</taxon>
        <taxon>Bacillati</taxon>
        <taxon>Bacillota</taxon>
        <taxon>Bacilli</taxon>
        <taxon>Lactobacillales</taxon>
        <taxon>Lactobacillaceae</taxon>
        <taxon>Lactobacillus</taxon>
    </lineage>
</organism>
<dbReference type="GO" id="GO:0006412">
    <property type="term" value="P:translation"/>
    <property type="evidence" value="ECO:0007669"/>
    <property type="project" value="UniProtKB-UniRule"/>
</dbReference>
<dbReference type="KEGG" id="lkl:DKL58_07075"/>
<keyword evidence="5 8" id="KW-0687">Ribonucleoprotein</keyword>
<evidence type="ECO:0000256" key="2">
    <source>
        <dbReference type="ARBA" id="ARBA00022730"/>
    </source>
</evidence>
<dbReference type="SUPFAM" id="SSF54821">
    <property type="entry name" value="Ribosomal protein S3 C-terminal domain"/>
    <property type="match status" value="1"/>
</dbReference>
<dbReference type="PANTHER" id="PTHR11760">
    <property type="entry name" value="30S/40S RIBOSOMAL PROTEIN S3"/>
    <property type="match status" value="1"/>
</dbReference>